<feature type="compositionally biased region" description="Low complexity" evidence="3">
    <location>
        <begin position="765"/>
        <end position="775"/>
    </location>
</feature>
<feature type="region of interest" description="Disordered" evidence="3">
    <location>
        <begin position="562"/>
        <end position="868"/>
    </location>
</feature>
<feature type="compositionally biased region" description="Polar residues" evidence="3">
    <location>
        <begin position="620"/>
        <end position="630"/>
    </location>
</feature>
<feature type="compositionally biased region" description="Pro residues" evidence="3">
    <location>
        <begin position="776"/>
        <end position="785"/>
    </location>
</feature>
<name>A0A9W9EHC4_9EURO</name>
<dbReference type="RefSeq" id="XP_056507027.1">
    <property type="nucleotide sequence ID" value="XM_056660529.1"/>
</dbReference>
<feature type="compositionally biased region" description="Basic and acidic residues" evidence="3">
    <location>
        <begin position="227"/>
        <end position="240"/>
    </location>
</feature>
<dbReference type="Gene3D" id="2.30.30.40">
    <property type="entry name" value="SH3 Domains"/>
    <property type="match status" value="1"/>
</dbReference>
<dbReference type="PANTHER" id="PTHR46026">
    <property type="entry name" value="RHO-TYPE GUANINE NUCLEOTIDE EXCHANGE FACTOR, ISOFORM F"/>
    <property type="match status" value="1"/>
</dbReference>
<dbReference type="GeneID" id="81399698"/>
<feature type="compositionally biased region" description="Low complexity" evidence="3">
    <location>
        <begin position="175"/>
        <end position="190"/>
    </location>
</feature>
<dbReference type="InterPro" id="IPR001452">
    <property type="entry name" value="SH3_domain"/>
</dbReference>
<dbReference type="Pfam" id="PF25459">
    <property type="entry name" value="AIM3_BBC1_C"/>
    <property type="match status" value="1"/>
</dbReference>
<reference evidence="5" key="1">
    <citation type="submission" date="2022-11" db="EMBL/GenBank/DDBJ databases">
        <authorList>
            <person name="Petersen C."/>
        </authorList>
    </citation>
    <scope>NUCLEOTIDE SEQUENCE</scope>
    <source>
        <strain evidence="5">IBT 34128</strain>
    </source>
</reference>
<dbReference type="Proteomes" id="UP001141434">
    <property type="component" value="Unassembled WGS sequence"/>
</dbReference>
<keyword evidence="6" id="KW-1185">Reference proteome</keyword>
<comment type="caution">
    <text evidence="5">The sequence shown here is derived from an EMBL/GenBank/DDBJ whole genome shotgun (WGS) entry which is preliminary data.</text>
</comment>
<feature type="compositionally biased region" description="Pro residues" evidence="3">
    <location>
        <begin position="206"/>
        <end position="221"/>
    </location>
</feature>
<feature type="compositionally biased region" description="Low complexity" evidence="3">
    <location>
        <begin position="128"/>
        <end position="139"/>
    </location>
</feature>
<feature type="compositionally biased region" description="Basic and acidic residues" evidence="3">
    <location>
        <begin position="425"/>
        <end position="435"/>
    </location>
</feature>
<dbReference type="CDD" id="cd11887">
    <property type="entry name" value="SH3_Bbc1"/>
    <property type="match status" value="1"/>
</dbReference>
<dbReference type="PANTHER" id="PTHR46026:SF1">
    <property type="entry name" value="RHO-TYPE GUANINE NUCLEOTIDE EXCHANGE FACTOR, ISOFORM F"/>
    <property type="match status" value="1"/>
</dbReference>
<dbReference type="InterPro" id="IPR035552">
    <property type="entry name" value="Mti1_SH3"/>
</dbReference>
<feature type="compositionally biased region" description="Pro residues" evidence="3">
    <location>
        <begin position="638"/>
        <end position="663"/>
    </location>
</feature>
<dbReference type="SMART" id="SM00326">
    <property type="entry name" value="SH3"/>
    <property type="match status" value="1"/>
</dbReference>
<feature type="compositionally biased region" description="Basic and acidic residues" evidence="3">
    <location>
        <begin position="262"/>
        <end position="273"/>
    </location>
</feature>
<feature type="compositionally biased region" description="Acidic residues" evidence="3">
    <location>
        <begin position="686"/>
        <end position="701"/>
    </location>
</feature>
<evidence type="ECO:0000256" key="3">
    <source>
        <dbReference type="SAM" id="MobiDB-lite"/>
    </source>
</evidence>
<dbReference type="InterPro" id="IPR057402">
    <property type="entry name" value="AIM3_BBC1_C"/>
</dbReference>
<feature type="compositionally biased region" description="Basic and acidic residues" evidence="3">
    <location>
        <begin position="510"/>
        <end position="519"/>
    </location>
</feature>
<feature type="compositionally biased region" description="Acidic residues" evidence="3">
    <location>
        <begin position="408"/>
        <end position="424"/>
    </location>
</feature>
<dbReference type="AlphaFoldDB" id="A0A9W9EHC4"/>
<evidence type="ECO:0000313" key="5">
    <source>
        <dbReference type="EMBL" id="KAJ5081740.1"/>
    </source>
</evidence>
<evidence type="ECO:0000259" key="4">
    <source>
        <dbReference type="PROSITE" id="PS50002"/>
    </source>
</evidence>
<feature type="compositionally biased region" description="Polar residues" evidence="3">
    <location>
        <begin position="392"/>
        <end position="401"/>
    </location>
</feature>
<organism evidence="5 6">
    <name type="scientific">Penicillium alfredii</name>
    <dbReference type="NCBI Taxonomy" id="1506179"/>
    <lineage>
        <taxon>Eukaryota</taxon>
        <taxon>Fungi</taxon>
        <taxon>Dikarya</taxon>
        <taxon>Ascomycota</taxon>
        <taxon>Pezizomycotina</taxon>
        <taxon>Eurotiomycetes</taxon>
        <taxon>Eurotiomycetidae</taxon>
        <taxon>Eurotiales</taxon>
        <taxon>Aspergillaceae</taxon>
        <taxon>Penicillium</taxon>
    </lineage>
</organism>
<sequence length="1147" mass="125538">MSSPPFTVRAVFEYASDHDDDLKFPIGQIVTVTAVEDADWYFGEYTDGSGAKQEGIFPKNFVERYEPPAPPRPSRPNRPKKEPEPTSVEPPVTEAQPPPEPEPEVVEQPVEEVHDTGSQQALPPQPLPLAATRTGAPSRSPRRPRLPPAKAPSSKPLPPAVAEKPTGSSFKDRIAAFNKPAAAPIAPFKPSSGATPSTTFIKKPFVAPPPSKNAYVPPPREPAPKIYKRDEDPDVKEQVAREIPASEGRPAPTEGAEEGAEDQPKPTSLKDRIALLQKQQLEQAQRHADAAQKKEKPARPPKKQAEESSVPATPGDELEPRPAEASGTARDPSVDTLRAAPPASQPPTPFSPHEEIVSDTNDADYSAAADSEDAGETSTSKDDEEEPPRPSAQRQPSTLSVEQKGDEADVEEEGDQEDDDDDMDPETKRRMELRNRMAKMSGGMSGAGARKSKPPTEPENKSEVTSPTNAPPVPMVPMPGMNLNNKPAPSPADVEKEEEEPLATPITEQHSAREVPDVEEVVHEGRRLALPLNDRSLPLRLVTVQRPLRQRLSHDLCPLPFRSSSRLHPRQFQEVDRYLPHPDPQRPTKATNPMMNCRCPPAVPAPPIPDHIDARRPSTYEISPPQTATSAAEKRVSRPPPPIPTNPPMPPSQGRAPPPPPPEQIRRRSTADSRGSAISAPRQAGEEVEGEVTEYDGDYDTDIASGAKHKDALKAHERDSSFDEGTITDDHSIQSPRSPQESRQPPPPPPTAPRAVPPPPPSLPPRNTRSSMETPRGPPPPPPTKEPSRGNDDEYDPFNYTAPKHGLPPPSPITSGRPEVPPPPPPQPPTEGYDDLYDDSLVQSPSMENQSVTQHEKRPSLAPPPPSPVFGFAVPLHIPKPANIHGCLEKPAKRPDVDLAESTIWWTQPNTPPPAFQNRKDLLYEIEETSSSKRGGKTTVTKDIYVLFIDYSQTIVAVQFDAKNPSDASLEQRHEGPPLQPRQDQLEQAHVQLGTRISESVTSVQNSTVGDGTPFGLIQYLLHPLADSLLPVGTRAYGALVYSNLANASVSQNDEIRAGDIVSFRNARFQGHRGTMHQKYSAEVGKPDHVGVVVDWDGTKKKIRAWEQGRESKKVKMESFKLNDLRSGECKVWRVMPRSWVGWESNK</sequence>
<evidence type="ECO:0000256" key="2">
    <source>
        <dbReference type="PROSITE-ProRule" id="PRU00192"/>
    </source>
</evidence>
<dbReference type="OrthoDB" id="207120at2759"/>
<feature type="compositionally biased region" description="Low complexity" evidence="3">
    <location>
        <begin position="358"/>
        <end position="369"/>
    </location>
</feature>
<feature type="domain" description="SH3" evidence="4">
    <location>
        <begin position="3"/>
        <end position="67"/>
    </location>
</feature>
<dbReference type="SUPFAM" id="SSF50044">
    <property type="entry name" value="SH3-domain"/>
    <property type="match status" value="1"/>
</dbReference>
<dbReference type="PROSITE" id="PS50002">
    <property type="entry name" value="SH3"/>
    <property type="match status" value="1"/>
</dbReference>
<keyword evidence="1 2" id="KW-0728">SH3 domain</keyword>
<feature type="compositionally biased region" description="Basic and acidic residues" evidence="3">
    <location>
        <begin position="284"/>
        <end position="306"/>
    </location>
</feature>
<dbReference type="InterPro" id="IPR036028">
    <property type="entry name" value="SH3-like_dom_sf"/>
</dbReference>
<feature type="compositionally biased region" description="Pro residues" evidence="3">
    <location>
        <begin position="819"/>
        <end position="829"/>
    </location>
</feature>
<evidence type="ECO:0000313" key="6">
    <source>
        <dbReference type="Proteomes" id="UP001141434"/>
    </source>
</evidence>
<feature type="compositionally biased region" description="Basic and acidic residues" evidence="3">
    <location>
        <begin position="571"/>
        <end position="586"/>
    </location>
</feature>
<feature type="compositionally biased region" description="Pro residues" evidence="3">
    <location>
        <begin position="146"/>
        <end position="159"/>
    </location>
</feature>
<accession>A0A9W9EHC4</accession>
<feature type="compositionally biased region" description="Low complexity" evidence="3">
    <location>
        <begin position="274"/>
        <end position="283"/>
    </location>
</feature>
<feature type="compositionally biased region" description="Pro residues" evidence="3">
    <location>
        <begin position="67"/>
        <end position="76"/>
    </location>
</feature>
<reference evidence="5" key="2">
    <citation type="journal article" date="2023" name="IMA Fungus">
        <title>Comparative genomic study of the Penicillium genus elucidates a diverse pangenome and 15 lateral gene transfer events.</title>
        <authorList>
            <person name="Petersen C."/>
            <person name="Sorensen T."/>
            <person name="Nielsen M.R."/>
            <person name="Sondergaard T.E."/>
            <person name="Sorensen J.L."/>
            <person name="Fitzpatrick D.A."/>
            <person name="Frisvad J.C."/>
            <person name="Nielsen K.L."/>
        </authorList>
    </citation>
    <scope>NUCLEOTIDE SEQUENCE</scope>
    <source>
        <strain evidence="5">IBT 34128</strain>
    </source>
</reference>
<dbReference type="EMBL" id="JAPMSZ010000012">
    <property type="protein sequence ID" value="KAJ5081740.1"/>
    <property type="molecule type" value="Genomic_DNA"/>
</dbReference>
<feature type="compositionally biased region" description="Basic and acidic residues" evidence="3">
    <location>
        <begin position="708"/>
        <end position="721"/>
    </location>
</feature>
<feature type="compositionally biased region" description="Polar residues" evidence="3">
    <location>
        <begin position="841"/>
        <end position="853"/>
    </location>
</feature>
<feature type="region of interest" description="Disordered" evidence="3">
    <location>
        <begin position="44"/>
        <end position="519"/>
    </location>
</feature>
<proteinExistence type="predicted"/>
<protein>
    <recommendedName>
        <fullName evidence="4">SH3 domain-containing protein</fullName>
    </recommendedName>
</protein>
<evidence type="ECO:0000256" key="1">
    <source>
        <dbReference type="ARBA" id="ARBA00022443"/>
    </source>
</evidence>
<feature type="compositionally biased region" description="Low complexity" evidence="3">
    <location>
        <begin position="85"/>
        <end position="95"/>
    </location>
</feature>
<feature type="compositionally biased region" description="Pro residues" evidence="3">
    <location>
        <begin position="744"/>
        <end position="764"/>
    </location>
</feature>
<dbReference type="Pfam" id="PF00018">
    <property type="entry name" value="SH3_1"/>
    <property type="match status" value="1"/>
</dbReference>
<gene>
    <name evidence="5" type="ORF">NUU61_010004</name>
</gene>